<dbReference type="Proteomes" id="UP000054217">
    <property type="component" value="Unassembled WGS sequence"/>
</dbReference>
<feature type="region of interest" description="Disordered" evidence="1">
    <location>
        <begin position="82"/>
        <end position="103"/>
    </location>
</feature>
<dbReference type="EMBL" id="KN831960">
    <property type="protein sequence ID" value="KIO07288.1"/>
    <property type="molecule type" value="Genomic_DNA"/>
</dbReference>
<name>A0A0C3JDZ0_PISTI</name>
<accession>A0A0C3JDZ0</accession>
<reference evidence="2 3" key="1">
    <citation type="submission" date="2014-04" db="EMBL/GenBank/DDBJ databases">
        <authorList>
            <consortium name="DOE Joint Genome Institute"/>
            <person name="Kuo A."/>
            <person name="Kohler A."/>
            <person name="Costa M.D."/>
            <person name="Nagy L.G."/>
            <person name="Floudas D."/>
            <person name="Copeland A."/>
            <person name="Barry K.W."/>
            <person name="Cichocki N."/>
            <person name="Veneault-Fourrey C."/>
            <person name="LaButti K."/>
            <person name="Lindquist E.A."/>
            <person name="Lipzen A."/>
            <person name="Lundell T."/>
            <person name="Morin E."/>
            <person name="Murat C."/>
            <person name="Sun H."/>
            <person name="Tunlid A."/>
            <person name="Henrissat B."/>
            <person name="Grigoriev I.V."/>
            <person name="Hibbett D.S."/>
            <person name="Martin F."/>
            <person name="Nordberg H.P."/>
            <person name="Cantor M.N."/>
            <person name="Hua S.X."/>
        </authorList>
    </citation>
    <scope>NUCLEOTIDE SEQUENCE [LARGE SCALE GENOMIC DNA]</scope>
    <source>
        <strain evidence="2 3">Marx 270</strain>
    </source>
</reference>
<dbReference type="InParanoid" id="A0A0C3JDZ0"/>
<dbReference type="STRING" id="870435.A0A0C3JDZ0"/>
<keyword evidence="3" id="KW-1185">Reference proteome</keyword>
<dbReference type="AlphaFoldDB" id="A0A0C3JDZ0"/>
<protein>
    <submittedName>
        <fullName evidence="2">Uncharacterized protein</fullName>
    </submittedName>
</protein>
<evidence type="ECO:0000313" key="3">
    <source>
        <dbReference type="Proteomes" id="UP000054217"/>
    </source>
</evidence>
<dbReference type="OrthoDB" id="2684341at2759"/>
<feature type="compositionally biased region" description="Pro residues" evidence="1">
    <location>
        <begin position="86"/>
        <end position="96"/>
    </location>
</feature>
<evidence type="ECO:0000313" key="2">
    <source>
        <dbReference type="EMBL" id="KIO07288.1"/>
    </source>
</evidence>
<dbReference type="Gene3D" id="2.40.70.10">
    <property type="entry name" value="Acid Proteases"/>
    <property type="match status" value="1"/>
</dbReference>
<dbReference type="HOGENOM" id="CLU_2264809_0_0_1"/>
<reference evidence="3" key="2">
    <citation type="submission" date="2015-01" db="EMBL/GenBank/DDBJ databases">
        <title>Evolutionary Origins and Diversification of the Mycorrhizal Mutualists.</title>
        <authorList>
            <consortium name="DOE Joint Genome Institute"/>
            <consortium name="Mycorrhizal Genomics Consortium"/>
            <person name="Kohler A."/>
            <person name="Kuo A."/>
            <person name="Nagy L.G."/>
            <person name="Floudas D."/>
            <person name="Copeland A."/>
            <person name="Barry K.W."/>
            <person name="Cichocki N."/>
            <person name="Veneault-Fourrey C."/>
            <person name="LaButti K."/>
            <person name="Lindquist E.A."/>
            <person name="Lipzen A."/>
            <person name="Lundell T."/>
            <person name="Morin E."/>
            <person name="Murat C."/>
            <person name="Riley R."/>
            <person name="Ohm R."/>
            <person name="Sun H."/>
            <person name="Tunlid A."/>
            <person name="Henrissat B."/>
            <person name="Grigoriev I.V."/>
            <person name="Hibbett D.S."/>
            <person name="Martin F."/>
        </authorList>
    </citation>
    <scope>NUCLEOTIDE SEQUENCE [LARGE SCALE GENOMIC DNA]</scope>
    <source>
        <strain evidence="3">Marx 270</strain>
    </source>
</reference>
<sequence length="103" mass="11537">MTVPLYSIPPVQLWLFDSTSNLVITQAADLIFIFPSSDAPRFTLYVTLLDSECKAVLGYNWLTQHNLSIDWVSSSIRFQMPVQRVPDPPTSPPDPEPSALMSI</sequence>
<gene>
    <name evidence="2" type="ORF">M404DRAFT_136245</name>
</gene>
<proteinExistence type="predicted"/>
<dbReference type="InterPro" id="IPR021109">
    <property type="entry name" value="Peptidase_aspartic_dom_sf"/>
</dbReference>
<evidence type="ECO:0000256" key="1">
    <source>
        <dbReference type="SAM" id="MobiDB-lite"/>
    </source>
</evidence>
<organism evidence="2 3">
    <name type="scientific">Pisolithus tinctorius Marx 270</name>
    <dbReference type="NCBI Taxonomy" id="870435"/>
    <lineage>
        <taxon>Eukaryota</taxon>
        <taxon>Fungi</taxon>
        <taxon>Dikarya</taxon>
        <taxon>Basidiomycota</taxon>
        <taxon>Agaricomycotina</taxon>
        <taxon>Agaricomycetes</taxon>
        <taxon>Agaricomycetidae</taxon>
        <taxon>Boletales</taxon>
        <taxon>Sclerodermatineae</taxon>
        <taxon>Pisolithaceae</taxon>
        <taxon>Pisolithus</taxon>
    </lineage>
</organism>